<evidence type="ECO:0000256" key="2">
    <source>
        <dbReference type="ARBA" id="ARBA00004713"/>
    </source>
</evidence>
<evidence type="ECO:0000256" key="5">
    <source>
        <dbReference type="ARBA" id="ARBA00022679"/>
    </source>
</evidence>
<evidence type="ECO:0000313" key="12">
    <source>
        <dbReference type="Proteomes" id="UP001218364"/>
    </source>
</evidence>
<comment type="caution">
    <text evidence="11">The sequence shown here is derived from an EMBL/GenBank/DDBJ whole genome shotgun (WGS) entry which is preliminary data.</text>
</comment>
<keyword evidence="8" id="KW-0472">Membrane</keyword>
<dbReference type="GO" id="GO:0009244">
    <property type="term" value="P:lipopolysaccharide core region biosynthetic process"/>
    <property type="evidence" value="ECO:0007669"/>
    <property type="project" value="UniProtKB-UniRule"/>
</dbReference>
<dbReference type="GO" id="GO:0005886">
    <property type="term" value="C:plasma membrane"/>
    <property type="evidence" value="ECO:0007669"/>
    <property type="project" value="UniProtKB-SubCell"/>
</dbReference>
<name>A0ABD4XBI6_9RHOB</name>
<keyword evidence="8" id="KW-0448">Lipopolysaccharide biosynthesis</keyword>
<dbReference type="InterPro" id="IPR007507">
    <property type="entry name" value="Glycos_transf_N"/>
</dbReference>
<organism evidence="11 12">
    <name type="scientific">Phaeobacter gallaeciensis</name>
    <dbReference type="NCBI Taxonomy" id="60890"/>
    <lineage>
        <taxon>Bacteria</taxon>
        <taxon>Pseudomonadati</taxon>
        <taxon>Pseudomonadota</taxon>
        <taxon>Alphaproteobacteria</taxon>
        <taxon>Rhodobacterales</taxon>
        <taxon>Roseobacteraceae</taxon>
        <taxon>Phaeobacter</taxon>
    </lineage>
</organism>
<evidence type="ECO:0000256" key="7">
    <source>
        <dbReference type="ARBA" id="ARBA00049183"/>
    </source>
</evidence>
<feature type="compositionally biased region" description="Low complexity" evidence="9">
    <location>
        <begin position="1"/>
        <end position="16"/>
    </location>
</feature>
<feature type="domain" description="3-deoxy-D-manno-octulosonic-acid transferase N-terminal" evidence="10">
    <location>
        <begin position="22"/>
        <end position="183"/>
    </location>
</feature>
<evidence type="ECO:0000256" key="8">
    <source>
        <dbReference type="RuleBase" id="RU365103"/>
    </source>
</evidence>
<evidence type="ECO:0000256" key="6">
    <source>
        <dbReference type="ARBA" id="ARBA00031445"/>
    </source>
</evidence>
<dbReference type="Gene3D" id="3.40.50.2000">
    <property type="entry name" value="Glycogen Phosphorylase B"/>
    <property type="match status" value="1"/>
</dbReference>
<comment type="function">
    <text evidence="1 8">Involved in lipopolysaccharide (LPS) biosynthesis. Catalyzes the transfer of 3-deoxy-D-manno-octulosonate (Kdo) residue(s) from CMP-Kdo to lipid IV(A), the tetraacyldisaccharide-1,4'-bisphosphate precursor of lipid A.</text>
</comment>
<dbReference type="AlphaFoldDB" id="A0ABD4XBI6"/>
<comment type="pathway">
    <text evidence="2 8">Bacterial outer membrane biogenesis; LPS core biosynthesis.</text>
</comment>
<comment type="similarity">
    <text evidence="8">Belongs to the glycosyltransferase group 1 family.</text>
</comment>
<gene>
    <name evidence="11" type="ORF">PXK24_13590</name>
</gene>
<keyword evidence="5 8" id="KW-0808">Transferase</keyword>
<dbReference type="RefSeq" id="WP_274839818.1">
    <property type="nucleotide sequence ID" value="NZ_JARCJM010000006.1"/>
</dbReference>
<proteinExistence type="inferred from homology"/>
<evidence type="ECO:0000256" key="3">
    <source>
        <dbReference type="ARBA" id="ARBA00012621"/>
    </source>
</evidence>
<comment type="catalytic activity">
    <reaction evidence="7 8">
        <text>lipid IVA (E. coli) + CMP-3-deoxy-beta-D-manno-octulosonate = alpha-Kdo-(2-&gt;6)-lipid IVA (E. coli) + CMP + H(+)</text>
        <dbReference type="Rhea" id="RHEA:28066"/>
        <dbReference type="ChEBI" id="CHEBI:15378"/>
        <dbReference type="ChEBI" id="CHEBI:58603"/>
        <dbReference type="ChEBI" id="CHEBI:60364"/>
        <dbReference type="ChEBI" id="CHEBI:60377"/>
        <dbReference type="ChEBI" id="CHEBI:85987"/>
        <dbReference type="EC" id="2.4.99.12"/>
    </reaction>
</comment>
<evidence type="ECO:0000256" key="9">
    <source>
        <dbReference type="SAM" id="MobiDB-lite"/>
    </source>
</evidence>
<evidence type="ECO:0000256" key="1">
    <source>
        <dbReference type="ARBA" id="ARBA00003394"/>
    </source>
</evidence>
<evidence type="ECO:0000256" key="4">
    <source>
        <dbReference type="ARBA" id="ARBA00019077"/>
    </source>
</evidence>
<dbReference type="EMBL" id="JARCJK010000006">
    <property type="protein sequence ID" value="MDE4166726.1"/>
    <property type="molecule type" value="Genomic_DNA"/>
</dbReference>
<dbReference type="PANTHER" id="PTHR42755:SF1">
    <property type="entry name" value="3-DEOXY-D-MANNO-OCTULOSONIC ACID TRANSFERASE, MITOCHONDRIAL-RELATED"/>
    <property type="match status" value="1"/>
</dbReference>
<evidence type="ECO:0000259" key="10">
    <source>
        <dbReference type="Pfam" id="PF04413"/>
    </source>
</evidence>
<protein>
    <recommendedName>
        <fullName evidence="4 8">3-deoxy-D-manno-octulosonic acid transferase</fullName>
        <shortName evidence="8">Kdo transferase</shortName>
        <ecNumber evidence="3 8">2.4.99.12</ecNumber>
    </recommendedName>
    <alternativeName>
        <fullName evidence="6 8">Lipid IV(A) 3-deoxy-D-manno-octulosonic acid transferase</fullName>
    </alternativeName>
</protein>
<dbReference type="GO" id="GO:0043842">
    <property type="term" value="F:Kdo transferase activity"/>
    <property type="evidence" value="ECO:0007669"/>
    <property type="project" value="UniProtKB-EC"/>
</dbReference>
<feature type="region of interest" description="Disordered" evidence="9">
    <location>
        <begin position="1"/>
        <end position="22"/>
    </location>
</feature>
<accession>A0ABD4XBI6</accession>
<dbReference type="Gene3D" id="3.40.50.11720">
    <property type="entry name" value="3-Deoxy-D-manno-octulosonic-acid transferase, N-terminal domain"/>
    <property type="match status" value="1"/>
</dbReference>
<evidence type="ECO:0000313" key="11">
    <source>
        <dbReference type="EMBL" id="MDE4166726.1"/>
    </source>
</evidence>
<comment type="subcellular location">
    <subcellularLocation>
        <location evidence="8">Cell membrane</location>
    </subcellularLocation>
</comment>
<dbReference type="PANTHER" id="PTHR42755">
    <property type="entry name" value="3-DEOXY-MANNO-OCTULOSONATE CYTIDYLYLTRANSFERASE"/>
    <property type="match status" value="1"/>
</dbReference>
<dbReference type="Pfam" id="PF04413">
    <property type="entry name" value="Glycos_transf_N"/>
    <property type="match status" value="1"/>
</dbReference>
<dbReference type="EC" id="2.4.99.12" evidence="3 8"/>
<dbReference type="InterPro" id="IPR039901">
    <property type="entry name" value="Kdotransferase"/>
</dbReference>
<keyword evidence="8" id="KW-1003">Cell membrane</keyword>
<reference evidence="11 12" key="1">
    <citation type="submission" date="2023-02" db="EMBL/GenBank/DDBJ databases">
        <title>Population genomics of bacteria associated with diatom.</title>
        <authorList>
            <person name="Xie J."/>
            <person name="Wang H."/>
        </authorList>
    </citation>
    <scope>NUCLEOTIDE SEQUENCE [LARGE SCALE GENOMIC DNA]</scope>
    <source>
        <strain evidence="11 12">PT47_8</strain>
    </source>
</reference>
<sequence length="402" mass="44537">MPSRSSRPVSRTVPSTDLPPRPEGEVLWVHATSTERYMALCDVGNRLKTARPDLSILATWEPDMAPPPEAEGCDIAAGHLPPDSPTDVRAFLNLWRPDFCIWSGGRLRRVLLRHMREQRIDALLVDLTEKELPSRTSRWLPDQRRRMLDSFSAILTPDAEVQNQLQRTGLSSAKLQMAGRLRISTSPPGCNDEELTELQRVLGSRPVWLAAHVRPDELPMVLEAHRIALRLLHRLILVLSPDSYGGLNECRAALKDSGLQYADWDAGDEPDDYTQVLLADKDDLGLWYRLAPVCLMAGSLHRGREGHSPLDAAALGSAILHGPGTVRHQEIYAQLANCGAAECIYTPQELAEMVLHLSAPDMAAEMALAGWEAVTEGAAMTDQLIDRVQDLLDLREERNAAS</sequence>
<dbReference type="Proteomes" id="UP001218364">
    <property type="component" value="Unassembled WGS sequence"/>
</dbReference>
<dbReference type="InterPro" id="IPR038107">
    <property type="entry name" value="Glycos_transf_N_sf"/>
</dbReference>